<evidence type="ECO:0000313" key="4">
    <source>
        <dbReference type="Proteomes" id="UP000324705"/>
    </source>
</evidence>
<dbReference type="GO" id="GO:0003676">
    <property type="term" value="F:nucleic acid binding"/>
    <property type="evidence" value="ECO:0007669"/>
    <property type="project" value="InterPro"/>
</dbReference>
<dbReference type="PANTHER" id="PTHR33116:SF86">
    <property type="entry name" value="REVERSE TRANSCRIPTASE DOMAIN-CONTAINING PROTEIN"/>
    <property type="match status" value="1"/>
</dbReference>
<dbReference type="InterPro" id="IPR044730">
    <property type="entry name" value="RNase_H-like_dom_plant"/>
</dbReference>
<dbReference type="PANTHER" id="PTHR33116">
    <property type="entry name" value="REVERSE TRANSCRIPTASE ZINC-BINDING DOMAIN-CONTAINING PROTEIN-RELATED-RELATED"/>
    <property type="match status" value="1"/>
</dbReference>
<dbReference type="Proteomes" id="UP000324705">
    <property type="component" value="Chromosome 4A"/>
</dbReference>
<dbReference type="Pfam" id="PF13966">
    <property type="entry name" value="zf-RVT"/>
    <property type="match status" value="1"/>
</dbReference>
<dbReference type="Gene3D" id="3.30.420.10">
    <property type="entry name" value="Ribonuclease H-like superfamily/Ribonuclease H"/>
    <property type="match status" value="1"/>
</dbReference>
<dbReference type="InterPro" id="IPR036397">
    <property type="entry name" value="RNaseH_sf"/>
</dbReference>
<feature type="domain" description="RNase H type-1" evidence="1">
    <location>
        <begin position="483"/>
        <end position="605"/>
    </location>
</feature>
<evidence type="ECO:0000313" key="3">
    <source>
        <dbReference type="EMBL" id="VAH99193.1"/>
    </source>
</evidence>
<dbReference type="AlphaFoldDB" id="A0A9R0W589"/>
<gene>
    <name evidence="3" type="ORF">TRITD_4Av1G253610</name>
</gene>
<name>A0A9R0W589_TRITD</name>
<organism evidence="3 4">
    <name type="scientific">Triticum turgidum subsp. durum</name>
    <name type="common">Durum wheat</name>
    <name type="synonym">Triticum durum</name>
    <dbReference type="NCBI Taxonomy" id="4567"/>
    <lineage>
        <taxon>Eukaryota</taxon>
        <taxon>Viridiplantae</taxon>
        <taxon>Streptophyta</taxon>
        <taxon>Embryophyta</taxon>
        <taxon>Tracheophyta</taxon>
        <taxon>Spermatophyta</taxon>
        <taxon>Magnoliopsida</taxon>
        <taxon>Liliopsida</taxon>
        <taxon>Poales</taxon>
        <taxon>Poaceae</taxon>
        <taxon>BOP clade</taxon>
        <taxon>Pooideae</taxon>
        <taxon>Triticodae</taxon>
        <taxon>Triticeae</taxon>
        <taxon>Triticinae</taxon>
        <taxon>Triticum</taxon>
    </lineage>
</organism>
<keyword evidence="4" id="KW-1185">Reference proteome</keyword>
<dbReference type="OMA" id="NICGNDE"/>
<feature type="domain" description="Reverse transcriptase zinc-binding" evidence="2">
    <location>
        <begin position="278"/>
        <end position="349"/>
    </location>
</feature>
<evidence type="ECO:0000259" key="2">
    <source>
        <dbReference type="Pfam" id="PF13966"/>
    </source>
</evidence>
<sequence length="620" mass="70509">MKEAMFQPIMERFVKRCTVWSERFMSHAAKEVLVKSVLQALSTHCMGVFKMTQSFCDKYEKLIRDFWWGDENGHWKVHWMPWDRMIRTKRGGGIGFKDMSLFNQALLAKQAWRLIHRPDCLCARILKSKYYPHGDLVDMVFASDASPVWRGIEHGLDLLKAGLVWRIGNGRKVNIQRDNWILRDEGLKPATFIRRSRLRWVNQLMQPDGSGWNKELIHQVFYPFDAEAICSIKLPAFDAEDTLAWHYEKSGNFTVGSAYRLAYSIKYEACLSASRSTNNANDRSIWDIIWKAKVPEKIKIFGWRVATNTLPTKKNKWKRTLEVHSTCNICGNDEEDEFHAVVSCTKSKALRNEMRGIWDLPSEKLFGYTGVDWLQNLLLPCNSETRSKVLLLLWRCWFLRDDCVHNKGKEFIGRSVLFLQQLEIELISCSTTSDTMNGKGVCRQTPQILAGEGHSLVLPGSGATVVADSVHWTAPPAGTVKLNSDASFFSSSGNSYVGAVARDHKGAVIFSLSKRTDCCSSVEEAEARALLAGLQALSVIYRGPLIAETDCSVLACELQPGSICRSAWFPALCDIKMEFLKFQAVQIAHSKRIRNKLAHGLAAHARMARICRWWRKSLMI</sequence>
<dbReference type="SUPFAM" id="SSF53098">
    <property type="entry name" value="Ribonuclease H-like"/>
    <property type="match status" value="1"/>
</dbReference>
<dbReference type="Gramene" id="TRITD4Av1G253610.1">
    <property type="protein sequence ID" value="TRITD4Av1G253610.1"/>
    <property type="gene ID" value="TRITD4Av1G253610"/>
</dbReference>
<evidence type="ECO:0008006" key="5">
    <source>
        <dbReference type="Google" id="ProtNLM"/>
    </source>
</evidence>
<dbReference type="CDD" id="cd06222">
    <property type="entry name" value="RNase_H_like"/>
    <property type="match status" value="1"/>
</dbReference>
<dbReference type="Pfam" id="PF13456">
    <property type="entry name" value="RVT_3"/>
    <property type="match status" value="1"/>
</dbReference>
<proteinExistence type="predicted"/>
<dbReference type="EMBL" id="LT934117">
    <property type="protein sequence ID" value="VAH99193.1"/>
    <property type="molecule type" value="Genomic_DNA"/>
</dbReference>
<dbReference type="InterPro" id="IPR026960">
    <property type="entry name" value="RVT-Znf"/>
</dbReference>
<accession>A0A9R0W589</accession>
<dbReference type="InterPro" id="IPR002156">
    <property type="entry name" value="RNaseH_domain"/>
</dbReference>
<reference evidence="3 4" key="1">
    <citation type="submission" date="2017-09" db="EMBL/GenBank/DDBJ databases">
        <authorList>
            <consortium name="International Durum Wheat Genome Sequencing Consortium (IDWGSC)"/>
            <person name="Milanesi L."/>
        </authorList>
    </citation>
    <scope>NUCLEOTIDE SEQUENCE [LARGE SCALE GENOMIC DNA]</scope>
    <source>
        <strain evidence="4">cv. Svevo</strain>
    </source>
</reference>
<protein>
    <recommendedName>
        <fullName evidence="5">RNase H type-1 domain-containing protein</fullName>
    </recommendedName>
</protein>
<evidence type="ECO:0000259" key="1">
    <source>
        <dbReference type="Pfam" id="PF13456"/>
    </source>
</evidence>
<dbReference type="GO" id="GO:0004523">
    <property type="term" value="F:RNA-DNA hybrid ribonuclease activity"/>
    <property type="evidence" value="ECO:0007669"/>
    <property type="project" value="InterPro"/>
</dbReference>
<dbReference type="InterPro" id="IPR012337">
    <property type="entry name" value="RNaseH-like_sf"/>
</dbReference>